<dbReference type="HOGENOM" id="CLU_612504_0_0_1"/>
<organism evidence="2 3">
    <name type="scientific">Colletotrichum gloeosporioides (strain Cg-14)</name>
    <name type="common">Anthracnose fungus</name>
    <name type="synonym">Glomerella cingulata</name>
    <dbReference type="NCBI Taxonomy" id="1237896"/>
    <lineage>
        <taxon>Eukaryota</taxon>
        <taxon>Fungi</taxon>
        <taxon>Dikarya</taxon>
        <taxon>Ascomycota</taxon>
        <taxon>Pezizomycotina</taxon>
        <taxon>Sordariomycetes</taxon>
        <taxon>Hypocreomycetidae</taxon>
        <taxon>Glomerellales</taxon>
        <taxon>Glomerellaceae</taxon>
        <taxon>Colletotrichum</taxon>
        <taxon>Colletotrichum gloeosporioides species complex</taxon>
    </lineage>
</organism>
<comment type="caution">
    <text evidence="2">The sequence shown here is derived from an EMBL/GenBank/DDBJ whole genome shotgun (WGS) entry which is preliminary data.</text>
</comment>
<accession>T0KF07</accession>
<dbReference type="OrthoDB" id="4836397at2759"/>
<sequence>MNHEVPKNCPSFDIGQKLDLIPRVNPPEPWGYGVYPPPTPSQLDNLATHPSGFDPNADIDKKTTATVKIIKRHSNTLKHGHQVLLCKMTKYPRSLAQPQMPFPRFDPETKTDNSVNYFILKVSDGLLFPRGLGVPPYDNWQLAEHFHVRESAALRFHYEKHLVRGDIMGPPYHVPSYYGTWIVKLPYTDQREGVRKIRYFGAIATEYVRGLSIKNLCSSYDPEETRLAPKSYNTSSSWLEGVVKSLHVGVQWCDLNPQNILATVLDLNGSSVPTRVVFSDFPRTEIYEKAQLARNPEWPSRHPLTELPNPPLPFEWFCIDAISLFLGCSEYSVFRTSMSDYDRRIRELGKIVADLGAESRSSQPEASYDEDCENVIEGLRSRKADEWVVRNVETVNGAAHPSWLTIYGDLNSGTIVSRVKFLTSKRQRSESEDASEEETSTPKRQKQ</sequence>
<evidence type="ECO:0000313" key="3">
    <source>
        <dbReference type="Proteomes" id="UP000015530"/>
    </source>
</evidence>
<dbReference type="EMBL" id="AMYD01001798">
    <property type="protein sequence ID" value="EQB51548.1"/>
    <property type="molecule type" value="Genomic_DNA"/>
</dbReference>
<name>T0KF07_COLGC</name>
<dbReference type="Proteomes" id="UP000015530">
    <property type="component" value="Unassembled WGS sequence"/>
</dbReference>
<dbReference type="AlphaFoldDB" id="T0KF07"/>
<evidence type="ECO:0000313" key="2">
    <source>
        <dbReference type="EMBL" id="EQB51548.1"/>
    </source>
</evidence>
<feature type="region of interest" description="Disordered" evidence="1">
    <location>
        <begin position="423"/>
        <end position="447"/>
    </location>
</feature>
<proteinExistence type="predicted"/>
<protein>
    <submittedName>
        <fullName evidence="2">Uncharacterized protein</fullName>
    </submittedName>
</protein>
<evidence type="ECO:0000256" key="1">
    <source>
        <dbReference type="SAM" id="MobiDB-lite"/>
    </source>
</evidence>
<reference evidence="3" key="1">
    <citation type="journal article" date="2013" name="Mol. Plant Microbe Interact.">
        <title>Global aspects of pacC regulation of pathogenicity genes in Colletotrichum gloeosporioides as revealed by transcriptome analysis.</title>
        <authorList>
            <person name="Alkan N."/>
            <person name="Meng X."/>
            <person name="Friedlander G."/>
            <person name="Reuveni E."/>
            <person name="Sukno S."/>
            <person name="Sherman A."/>
            <person name="Thon M."/>
            <person name="Fluhr R."/>
            <person name="Prusky D."/>
        </authorList>
    </citation>
    <scope>NUCLEOTIDE SEQUENCE [LARGE SCALE GENOMIC DNA]</scope>
    <source>
        <strain evidence="3">Cg-14</strain>
    </source>
</reference>
<gene>
    <name evidence="2" type="ORF">CGLO_08895</name>
</gene>